<organism evidence="1">
    <name type="scientific">Zea mays</name>
    <name type="common">Maize</name>
    <dbReference type="NCBI Taxonomy" id="4577"/>
    <lineage>
        <taxon>Eukaryota</taxon>
        <taxon>Viridiplantae</taxon>
        <taxon>Streptophyta</taxon>
        <taxon>Embryophyta</taxon>
        <taxon>Tracheophyta</taxon>
        <taxon>Spermatophyta</taxon>
        <taxon>Magnoliopsida</taxon>
        <taxon>Liliopsida</taxon>
        <taxon>Poales</taxon>
        <taxon>Poaceae</taxon>
        <taxon>PACMAD clade</taxon>
        <taxon>Panicoideae</taxon>
        <taxon>Andropogonodae</taxon>
        <taxon>Andropogoneae</taxon>
        <taxon>Tripsacinae</taxon>
        <taxon>Zea</taxon>
    </lineage>
</organism>
<proteinExistence type="evidence at transcript level"/>
<reference evidence="1" key="1">
    <citation type="journal article" date="2009" name="PLoS Genet.">
        <title>Sequencing, mapping, and analysis of 27,455 maize full-length cDNAs.</title>
        <authorList>
            <person name="Soderlund C."/>
            <person name="Descour A."/>
            <person name="Kudrna D."/>
            <person name="Bomhoff M."/>
            <person name="Boyd L."/>
            <person name="Currie J."/>
            <person name="Angelova A."/>
            <person name="Collura K."/>
            <person name="Wissotski M."/>
            <person name="Ashley E."/>
            <person name="Morrow D."/>
            <person name="Fernandes J."/>
            <person name="Walbot V."/>
            <person name="Yu Y."/>
        </authorList>
    </citation>
    <scope>NUCLEOTIDE SEQUENCE</scope>
    <source>
        <strain evidence="1">B73</strain>
    </source>
</reference>
<evidence type="ECO:0000313" key="1">
    <source>
        <dbReference type="EMBL" id="ACF83898.1"/>
    </source>
</evidence>
<dbReference type="AlphaFoldDB" id="B4FP55"/>
<sequence length="97" mass="11210">MPMAGDGRTILLSQDVWNSSRLRQTYPCLYSFAKKEDCSLAEYLGNQNLEENFHSPLSPEALEEYLELCNFVNLIQHDGRGKDKWIYVWGNDNFSST</sequence>
<accession>B4FP55</accession>
<protein>
    <submittedName>
        <fullName evidence="1">Uncharacterized protein</fullName>
    </submittedName>
</protein>
<dbReference type="EMBL" id="BT038893">
    <property type="protein sequence ID" value="ACF83898.1"/>
    <property type="molecule type" value="mRNA"/>
</dbReference>
<name>B4FP55_MAIZE</name>